<dbReference type="GO" id="GO:0006281">
    <property type="term" value="P:DNA repair"/>
    <property type="evidence" value="ECO:0007669"/>
    <property type="project" value="TreeGrafter"/>
</dbReference>
<dbReference type="Pfam" id="PF21960">
    <property type="entry name" value="RCF1-5-like_lid"/>
    <property type="match status" value="1"/>
</dbReference>
<evidence type="ECO:0000313" key="4">
    <source>
        <dbReference type="Proteomes" id="UP001150925"/>
    </source>
</evidence>
<protein>
    <submittedName>
        <fullName evidence="3">Replication factor C (RF-C) subunit</fullName>
    </submittedName>
</protein>
<keyword evidence="4" id="KW-1185">Reference proteome</keyword>
<keyword evidence="1" id="KW-0235">DNA replication</keyword>
<evidence type="ECO:0000256" key="1">
    <source>
        <dbReference type="ARBA" id="ARBA00022705"/>
    </source>
</evidence>
<dbReference type="OrthoDB" id="761538at2759"/>
<dbReference type="CDD" id="cd00009">
    <property type="entry name" value="AAA"/>
    <property type="match status" value="1"/>
</dbReference>
<name>A0A9W8ANT0_9FUNG</name>
<dbReference type="SMART" id="SM00382">
    <property type="entry name" value="AAA"/>
    <property type="match status" value="1"/>
</dbReference>
<dbReference type="GO" id="GO:0031389">
    <property type="term" value="C:Rad17 RFC-like complex"/>
    <property type="evidence" value="ECO:0007669"/>
    <property type="project" value="TreeGrafter"/>
</dbReference>
<dbReference type="Gene3D" id="3.40.50.300">
    <property type="entry name" value="P-loop containing nucleotide triphosphate hydrolases"/>
    <property type="match status" value="1"/>
</dbReference>
<dbReference type="Proteomes" id="UP001150925">
    <property type="component" value="Unassembled WGS sequence"/>
</dbReference>
<feature type="domain" description="AAA+ ATPase" evidence="2">
    <location>
        <begin position="34"/>
        <end position="190"/>
    </location>
</feature>
<sequence length="299" mass="33872">MSLWVDKYRPLSLDKLSYHPNLSKNLSKLTASDDFPHLLVYGPSGAGKKTRIMTILRELYGPGVEKLKVDLRNFETPTGRKLELNLVTSNYHLELNPSDVGIYDRVVIQDMLKEVAQTQQVDSHAQRRFKVVVINEAGALSKDAQHALRRTMEKYMGNIRIILCCNTTSKIITPIRSRCLALRVAAPTDEEIIQVLNSVAKKENLQLPPALAERITKASERNLRRAVLMLETCRVQQYPFTADQKVAQADWQVFIKAVAHTMLQEQSPANLLRVRGQLYELLTHCIPATTVLQTLAFEL</sequence>
<dbReference type="EMBL" id="JANBPY010003332">
    <property type="protein sequence ID" value="KAJ1952040.1"/>
    <property type="molecule type" value="Genomic_DNA"/>
</dbReference>
<comment type="caution">
    <text evidence="3">The sequence shown here is derived from an EMBL/GenBank/DDBJ whole genome shotgun (WGS) entry which is preliminary data.</text>
</comment>
<evidence type="ECO:0000259" key="2">
    <source>
        <dbReference type="SMART" id="SM00382"/>
    </source>
</evidence>
<dbReference type="SUPFAM" id="SSF52540">
    <property type="entry name" value="P-loop containing nucleoside triphosphate hydrolases"/>
    <property type="match status" value="1"/>
</dbReference>
<dbReference type="InterPro" id="IPR008921">
    <property type="entry name" value="DNA_pol3_clamp-load_cplx_C"/>
</dbReference>
<gene>
    <name evidence="3" type="primary">RFC5</name>
    <name evidence="3" type="ORF">IWQ62_006311</name>
</gene>
<dbReference type="GO" id="GO:0003677">
    <property type="term" value="F:DNA binding"/>
    <property type="evidence" value="ECO:0007669"/>
    <property type="project" value="InterPro"/>
</dbReference>
<dbReference type="Pfam" id="PF22534">
    <property type="entry name" value="RFC_C"/>
    <property type="match status" value="1"/>
</dbReference>
<accession>A0A9W8ANT0</accession>
<feature type="non-terminal residue" evidence="3">
    <location>
        <position position="299"/>
    </location>
</feature>
<reference evidence="3" key="1">
    <citation type="submission" date="2022-07" db="EMBL/GenBank/DDBJ databases">
        <title>Phylogenomic reconstructions and comparative analyses of Kickxellomycotina fungi.</title>
        <authorList>
            <person name="Reynolds N.K."/>
            <person name="Stajich J.E."/>
            <person name="Barry K."/>
            <person name="Grigoriev I.V."/>
            <person name="Crous P."/>
            <person name="Smith M.E."/>
        </authorList>
    </citation>
    <scope>NUCLEOTIDE SEQUENCE</scope>
    <source>
        <strain evidence="3">RSA 1196</strain>
    </source>
</reference>
<dbReference type="FunFam" id="3.40.50.300:FF:000136">
    <property type="entry name" value="Replication factor C subunit 5"/>
    <property type="match status" value="1"/>
</dbReference>
<proteinExistence type="predicted"/>
<dbReference type="InterPro" id="IPR050238">
    <property type="entry name" value="DNA_Rep/Repair_Clamp_Loader"/>
</dbReference>
<dbReference type="GO" id="GO:0003689">
    <property type="term" value="F:DNA clamp loader activity"/>
    <property type="evidence" value="ECO:0007669"/>
    <property type="project" value="TreeGrafter"/>
</dbReference>
<dbReference type="GO" id="GO:0031390">
    <property type="term" value="C:Ctf18 RFC-like complex"/>
    <property type="evidence" value="ECO:0007669"/>
    <property type="project" value="TreeGrafter"/>
</dbReference>
<dbReference type="InterPro" id="IPR027417">
    <property type="entry name" value="P-loop_NTPase"/>
</dbReference>
<dbReference type="AlphaFoldDB" id="A0A9W8ANT0"/>
<evidence type="ECO:0000313" key="3">
    <source>
        <dbReference type="EMBL" id="KAJ1952040.1"/>
    </source>
</evidence>
<dbReference type="GO" id="GO:0031391">
    <property type="term" value="C:Elg1 RFC-like complex"/>
    <property type="evidence" value="ECO:0007669"/>
    <property type="project" value="TreeGrafter"/>
</dbReference>
<dbReference type="GO" id="GO:0006271">
    <property type="term" value="P:DNA strand elongation involved in DNA replication"/>
    <property type="evidence" value="ECO:0007669"/>
    <property type="project" value="UniProtKB-ARBA"/>
</dbReference>
<organism evidence="3 4">
    <name type="scientific">Dispira parvispora</name>
    <dbReference type="NCBI Taxonomy" id="1520584"/>
    <lineage>
        <taxon>Eukaryota</taxon>
        <taxon>Fungi</taxon>
        <taxon>Fungi incertae sedis</taxon>
        <taxon>Zoopagomycota</taxon>
        <taxon>Kickxellomycotina</taxon>
        <taxon>Dimargaritomycetes</taxon>
        <taxon>Dimargaritales</taxon>
        <taxon>Dimargaritaceae</taxon>
        <taxon>Dispira</taxon>
    </lineage>
</organism>
<dbReference type="Pfam" id="PF13177">
    <property type="entry name" value="DNA_pol3_delta2"/>
    <property type="match status" value="1"/>
</dbReference>
<dbReference type="PANTHER" id="PTHR11669:SF1">
    <property type="entry name" value="REPLICATION FACTOR C SUBUNIT 3"/>
    <property type="match status" value="1"/>
</dbReference>
<dbReference type="PANTHER" id="PTHR11669">
    <property type="entry name" value="REPLICATION FACTOR C / DNA POLYMERASE III GAMMA-TAU SUBUNIT"/>
    <property type="match status" value="1"/>
</dbReference>
<dbReference type="Gene3D" id="1.10.8.60">
    <property type="match status" value="1"/>
</dbReference>
<dbReference type="FunFam" id="1.10.8.60:FF:000030">
    <property type="entry name" value="replication factor C subunit 3"/>
    <property type="match status" value="1"/>
</dbReference>
<dbReference type="InterPro" id="IPR003593">
    <property type="entry name" value="AAA+_ATPase"/>
</dbReference>
<dbReference type="GO" id="GO:0005663">
    <property type="term" value="C:DNA replication factor C complex"/>
    <property type="evidence" value="ECO:0007669"/>
    <property type="project" value="TreeGrafter"/>
</dbReference>
<dbReference type="SUPFAM" id="SSF48019">
    <property type="entry name" value="post-AAA+ oligomerization domain-like"/>
    <property type="match status" value="1"/>
</dbReference>
<dbReference type="Gene3D" id="1.20.272.10">
    <property type="match status" value="1"/>
</dbReference>